<protein>
    <submittedName>
        <fullName evidence="2">SAM-dependent methyltransferase</fullName>
    </submittedName>
</protein>
<proteinExistence type="predicted"/>
<name>A0A915I539_ROMCU</name>
<keyword evidence="1" id="KW-1185">Reference proteome</keyword>
<dbReference type="AlphaFoldDB" id="A0A915I539"/>
<evidence type="ECO:0000313" key="1">
    <source>
        <dbReference type="Proteomes" id="UP000887565"/>
    </source>
</evidence>
<evidence type="ECO:0000313" key="2">
    <source>
        <dbReference type="WBParaSite" id="nRc.2.0.1.t09257-RA"/>
    </source>
</evidence>
<sequence>NTSILNAVPFFAKYGLTSLIEYIIPYAAALDVEIIDKYRRENTDKLSADHPFYFAVYEAKAH</sequence>
<organism evidence="1 2">
    <name type="scientific">Romanomermis culicivorax</name>
    <name type="common">Nematode worm</name>
    <dbReference type="NCBI Taxonomy" id="13658"/>
    <lineage>
        <taxon>Eukaryota</taxon>
        <taxon>Metazoa</taxon>
        <taxon>Ecdysozoa</taxon>
        <taxon>Nematoda</taxon>
        <taxon>Enoplea</taxon>
        <taxon>Dorylaimia</taxon>
        <taxon>Mermithida</taxon>
        <taxon>Mermithoidea</taxon>
        <taxon>Mermithidae</taxon>
        <taxon>Romanomermis</taxon>
    </lineage>
</organism>
<dbReference type="WBParaSite" id="nRc.2.0.1.t09257-RA">
    <property type="protein sequence ID" value="nRc.2.0.1.t09257-RA"/>
    <property type="gene ID" value="nRc.2.0.1.g09257"/>
</dbReference>
<dbReference type="Proteomes" id="UP000887565">
    <property type="component" value="Unplaced"/>
</dbReference>
<accession>A0A915I539</accession>
<reference evidence="2" key="1">
    <citation type="submission" date="2022-11" db="UniProtKB">
        <authorList>
            <consortium name="WormBaseParasite"/>
        </authorList>
    </citation>
    <scope>IDENTIFICATION</scope>
</reference>